<evidence type="ECO:0000259" key="3">
    <source>
        <dbReference type="Pfam" id="PF00588"/>
    </source>
</evidence>
<dbReference type="Proteomes" id="UP000176952">
    <property type="component" value="Unassembled WGS sequence"/>
</dbReference>
<organism evidence="4 5">
    <name type="scientific">Candidatus Kerfeldbacteria bacterium RIFCSPHIGHO2_12_FULL_48_17</name>
    <dbReference type="NCBI Taxonomy" id="1798542"/>
    <lineage>
        <taxon>Bacteria</taxon>
        <taxon>Candidatus Kerfeldiibacteriota</taxon>
    </lineage>
</organism>
<evidence type="ECO:0000256" key="2">
    <source>
        <dbReference type="ARBA" id="ARBA00022679"/>
    </source>
</evidence>
<dbReference type="GO" id="GO:0005829">
    <property type="term" value="C:cytosol"/>
    <property type="evidence" value="ECO:0007669"/>
    <property type="project" value="TreeGrafter"/>
</dbReference>
<evidence type="ECO:0000313" key="4">
    <source>
        <dbReference type="EMBL" id="OGY84634.1"/>
    </source>
</evidence>
<keyword evidence="2" id="KW-0808">Transferase</keyword>
<dbReference type="Gene3D" id="3.40.1280.10">
    <property type="match status" value="1"/>
</dbReference>
<protein>
    <recommendedName>
        <fullName evidence="3">tRNA/rRNA methyltransferase SpoU type domain-containing protein</fullName>
    </recommendedName>
</protein>
<proteinExistence type="predicted"/>
<dbReference type="InterPro" id="IPR004441">
    <property type="entry name" value="rRNA_MeTrfase_TrmH"/>
</dbReference>
<dbReference type="AlphaFoldDB" id="A0A1G2B602"/>
<comment type="caution">
    <text evidence="4">The sequence shown here is derived from an EMBL/GenBank/DDBJ whole genome shotgun (WGS) entry which is preliminary data.</text>
</comment>
<dbReference type="GO" id="GO:0008173">
    <property type="term" value="F:RNA methyltransferase activity"/>
    <property type="evidence" value="ECO:0007669"/>
    <property type="project" value="InterPro"/>
</dbReference>
<dbReference type="InterPro" id="IPR001537">
    <property type="entry name" value="SpoU_MeTrfase"/>
</dbReference>
<feature type="domain" description="tRNA/rRNA methyltransferase SpoU type" evidence="3">
    <location>
        <begin position="10"/>
        <end position="151"/>
    </location>
</feature>
<dbReference type="GO" id="GO:0006396">
    <property type="term" value="P:RNA processing"/>
    <property type="evidence" value="ECO:0007669"/>
    <property type="project" value="InterPro"/>
</dbReference>
<name>A0A1G2B602_9BACT</name>
<evidence type="ECO:0000313" key="5">
    <source>
        <dbReference type="Proteomes" id="UP000176952"/>
    </source>
</evidence>
<sequence length="156" mass="16927">MKNIRKQREVIFIVDNVRSRHNVGSIFRTADGLGVAKVWLTGITPIPPHPEISKTALGAEDTVEWEKSWELGVVLAELRAAGVTVVAAEKTGTSVDMREFDWPEQVALLFGPEVEGGDPKVLSLCDAVVHVPMLGMKTSLNVSVAAGVLGYWAKFC</sequence>
<dbReference type="PANTHER" id="PTHR46429:SF1">
    <property type="entry name" value="23S RRNA (GUANOSINE-2'-O-)-METHYLTRANSFERASE RLMB"/>
    <property type="match status" value="1"/>
</dbReference>
<accession>A0A1G2B602</accession>
<dbReference type="GO" id="GO:0032259">
    <property type="term" value="P:methylation"/>
    <property type="evidence" value="ECO:0007669"/>
    <property type="project" value="UniProtKB-KW"/>
</dbReference>
<reference evidence="4 5" key="1">
    <citation type="journal article" date="2016" name="Nat. Commun.">
        <title>Thousands of microbial genomes shed light on interconnected biogeochemical processes in an aquifer system.</title>
        <authorList>
            <person name="Anantharaman K."/>
            <person name="Brown C.T."/>
            <person name="Hug L.A."/>
            <person name="Sharon I."/>
            <person name="Castelle C.J."/>
            <person name="Probst A.J."/>
            <person name="Thomas B.C."/>
            <person name="Singh A."/>
            <person name="Wilkins M.J."/>
            <person name="Karaoz U."/>
            <person name="Brodie E.L."/>
            <person name="Williams K.H."/>
            <person name="Hubbard S.S."/>
            <person name="Banfield J.F."/>
        </authorList>
    </citation>
    <scope>NUCLEOTIDE SEQUENCE [LARGE SCALE GENOMIC DNA]</scope>
</reference>
<dbReference type="GO" id="GO:0003723">
    <property type="term" value="F:RNA binding"/>
    <property type="evidence" value="ECO:0007669"/>
    <property type="project" value="InterPro"/>
</dbReference>
<dbReference type="SUPFAM" id="SSF75217">
    <property type="entry name" value="alpha/beta knot"/>
    <property type="match status" value="1"/>
</dbReference>
<dbReference type="InterPro" id="IPR029026">
    <property type="entry name" value="tRNA_m1G_MTases_N"/>
</dbReference>
<gene>
    <name evidence="4" type="ORF">A3F54_00460</name>
</gene>
<dbReference type="PANTHER" id="PTHR46429">
    <property type="entry name" value="23S RRNA (GUANOSINE-2'-O-)-METHYLTRANSFERASE RLMB"/>
    <property type="match status" value="1"/>
</dbReference>
<keyword evidence="1" id="KW-0489">Methyltransferase</keyword>
<dbReference type="EMBL" id="MHKD01000012">
    <property type="protein sequence ID" value="OGY84634.1"/>
    <property type="molecule type" value="Genomic_DNA"/>
</dbReference>
<dbReference type="STRING" id="1798542.A3F54_00460"/>
<dbReference type="Pfam" id="PF00588">
    <property type="entry name" value="SpoU_methylase"/>
    <property type="match status" value="1"/>
</dbReference>
<dbReference type="InterPro" id="IPR029028">
    <property type="entry name" value="Alpha/beta_knot_MTases"/>
</dbReference>
<evidence type="ECO:0000256" key="1">
    <source>
        <dbReference type="ARBA" id="ARBA00022603"/>
    </source>
</evidence>